<feature type="region of interest" description="Disordered" evidence="6">
    <location>
        <begin position="1566"/>
        <end position="1586"/>
    </location>
</feature>
<dbReference type="EMBL" id="JADAQX010000869">
    <property type="protein sequence ID" value="KAF8819242.1"/>
    <property type="molecule type" value="Genomic_DNA"/>
</dbReference>
<proteinExistence type="predicted"/>
<keyword evidence="9" id="KW-1185">Reference proteome</keyword>
<evidence type="ECO:0000259" key="7">
    <source>
        <dbReference type="Pfam" id="PF00847"/>
    </source>
</evidence>
<dbReference type="Proteomes" id="UP000823046">
    <property type="component" value="Unassembled WGS sequence"/>
</dbReference>
<feature type="region of interest" description="Disordered" evidence="6">
    <location>
        <begin position="78"/>
        <end position="106"/>
    </location>
</feature>
<feature type="region of interest" description="Disordered" evidence="6">
    <location>
        <begin position="1145"/>
        <end position="1168"/>
    </location>
</feature>
<feature type="compositionally biased region" description="Polar residues" evidence="6">
    <location>
        <begin position="1145"/>
        <end position="1154"/>
    </location>
</feature>
<sequence>MEIDEIGEQVDYASIVGMPFSCVKETIDFADSTSHTDFNLQSDSVPSNPLSFELNCNGNALIKRDRLPSECTTVTTMADHSGPSAMLAPSSSSSSSPIGSSVSVSPRYNERTGDEIGQIGVSNSPVEFVNLEPQMLPKEEVHSASSIPLVSHAMSINPLQEVAEEGKMDTLQAFSNDFFVPVESDFTRTDPHLETPPQDIKNSLEMTDIDSPSLDMRTEETNLTKLLAIEEKVRGVCFCRSDRSWTAWWTEKGRNRKKAFKLSMYGNAEAKRLAIDYRRHIEERLPEIRWGKFDRRLNPPETISKEYMWQESLAVEDYPSPAEDSLRGMPDLCMESGRNKEKSIRCDTAKQGKRGTRKLVKSAEEANLKGILPLASCFTTETVDTKSNKGIKTDILPSISPVLVGFSKQLLLQEIESEESPPAAALVLPQPVPSSLRTNSSFLGPSLAPHSFEKCDSCVRIKKKEKGVLSDPPSSITEGVCDVNGDVLYPVYEKPKGSLATRGMLDEAFASMKRGDKRYNLRDTPRMTIKSLNSAAFTAKFPMKIRPRRVEGSANDEIFSHTSSVGIVEQPENSPRNLQRAAATSLTSSSSHDRLFPLINERIASESSFTETTAMPLCRTDARSDSFFSPEKHLDNGSNEIQRGDPPPSMLTDSPVGLKGMKLYVYPSRTIKQEAGISQDLTHLGSDASGRLYAIEEDGQAVDVEEMRAFCFCGSPSSSAVSPLQGMPLKGELSAATLAASYPSHFPAASHEISMGDTTAFPSPRYGSPSETSSLSPTHVAMRVTPMVAEDPSLPPSALPSSFSLAQSPSLSASPRPLFLPGSDTNAPGIYFNKARDCLVAAVAYSRTKSGKKYKTFPIRNYESFDAAKHEAILWQHSMLSSGQDGELRSPNLYSEEYTFKMMENSDPSESVKEDSLGSPTLQDTLPLHEKGENGELMDPLSSEKLSLIDEALEFSQDEKSKTIRGISYSAVNKAWCAQWCNSTGSACLKSFSVSKYGYEGAKNFAILHRKQLEASGHVGSRIAGVVFRENAWRASWVDTEGMTQEVIFPVGEGCFTYDTARRLAISSRKHGGDVTLSTGCSESTLRRNARKLLLTRRSPPTPQASPSEGTAVSASETTADSIFHSSYAPPITRSVTSASQTMLLSTKESNSNKEGIPLPRGSPAWRRATSTAIKSELRTSTHSPVDPSFSKLSKTLTMLPSKTLRPCIPSRTRKASSPSTLKERNDSLNTPEVETRGSPMGTRRLAGGRKKFCLSPMILPLARDTSTRKAEEKSLSSVSLFDNQPKRCRFSEGNTTVGSNSVQLGPRSSPFWCSSAAPSLVLKTSATPGWTAVSSPLFRESPSTLRLAGSGRDALMDTSLWGITYNSLKSAFYVSWCSPSGEDEFKAFPVHKGEYNSVKQMAVYYRQMLQEKGYTLLSSPPLKADLRSTTPATPMSLPALVPPTMRLDEKDYPASVEVVPHAKLSPLDEVIEETVSLSSPYVCSFPIPPVAPPPSFANPQEILPSPPPPLLEAMVHTAGEQEDSLTTITAVDLCIPPPSTVVSPTDASSMTAAFALQKEEPVSMLDEEPAAAATDSEAPESSSPCSRVLLGKGSVKECWEVEQLILSTKSLLKSKNSVSSMEEAMEEVERVAPASTFLLLKDHPYDTLEATLQYSNSSSPSVFQDREYYNPSTSSRFVAVAGSGESLYKRIQNLRAPCTDSPITQFH</sequence>
<gene>
    <name evidence="8" type="ORF">IE077_001342</name>
</gene>
<reference evidence="8 9" key="1">
    <citation type="journal article" date="2020" name="bioRxiv">
        <title>Metabolic contributions of an alphaproteobacterial endosymbiont in the apicomplexan Cardiosporidium cionae.</title>
        <authorList>
            <person name="Hunter E.S."/>
            <person name="Paight C.J."/>
            <person name="Lane C.E."/>
        </authorList>
    </citation>
    <scope>NUCLEOTIDE SEQUENCE [LARGE SCALE GENOMIC DNA]</scope>
    <source>
        <strain evidence="8">ESH_2018</strain>
    </source>
</reference>
<feature type="compositionally biased region" description="Polar residues" evidence="6">
    <location>
        <begin position="1105"/>
        <end position="1117"/>
    </location>
</feature>
<feature type="domain" description="AP2/ERF" evidence="7">
    <location>
        <begin position="964"/>
        <end position="1015"/>
    </location>
</feature>
<feature type="region of interest" description="Disordered" evidence="6">
    <location>
        <begin position="905"/>
        <end position="937"/>
    </location>
</feature>
<name>A0ABQ7J5I3_9APIC</name>
<keyword evidence="4" id="KW-0804">Transcription</keyword>
<evidence type="ECO:0000313" key="8">
    <source>
        <dbReference type="EMBL" id="KAF8819242.1"/>
    </source>
</evidence>
<feature type="region of interest" description="Disordered" evidence="6">
    <location>
        <begin position="1205"/>
        <end position="1246"/>
    </location>
</feature>
<keyword evidence="3" id="KW-0238">DNA-binding</keyword>
<feature type="compositionally biased region" description="Low complexity" evidence="6">
    <location>
        <begin position="81"/>
        <end position="106"/>
    </location>
</feature>
<evidence type="ECO:0000313" key="9">
    <source>
        <dbReference type="Proteomes" id="UP000823046"/>
    </source>
</evidence>
<dbReference type="Pfam" id="PF00847">
    <property type="entry name" value="AP2"/>
    <property type="match status" value="2"/>
</dbReference>
<dbReference type="Gene3D" id="1.20.5.2050">
    <property type="match status" value="2"/>
</dbReference>
<feature type="region of interest" description="Disordered" evidence="6">
    <location>
        <begin position="1093"/>
        <end position="1117"/>
    </location>
</feature>
<keyword evidence="2" id="KW-0805">Transcription regulation</keyword>
<evidence type="ECO:0000256" key="1">
    <source>
        <dbReference type="ARBA" id="ARBA00004123"/>
    </source>
</evidence>
<comment type="caution">
    <text evidence="8">The sequence shown here is derived from an EMBL/GenBank/DDBJ whole genome shotgun (WGS) entry which is preliminary data.</text>
</comment>
<evidence type="ECO:0000256" key="2">
    <source>
        <dbReference type="ARBA" id="ARBA00023015"/>
    </source>
</evidence>
<comment type="subcellular location">
    <subcellularLocation>
        <location evidence="1">Nucleus</location>
    </subcellularLocation>
</comment>
<evidence type="ECO:0000256" key="5">
    <source>
        <dbReference type="ARBA" id="ARBA00023242"/>
    </source>
</evidence>
<evidence type="ECO:0000256" key="6">
    <source>
        <dbReference type="SAM" id="MobiDB-lite"/>
    </source>
</evidence>
<feature type="region of interest" description="Disordered" evidence="6">
    <location>
        <begin position="629"/>
        <end position="654"/>
    </location>
</feature>
<dbReference type="InterPro" id="IPR001471">
    <property type="entry name" value="AP2/ERF_dom"/>
</dbReference>
<keyword evidence="5" id="KW-0539">Nucleus</keyword>
<evidence type="ECO:0000256" key="3">
    <source>
        <dbReference type="ARBA" id="ARBA00023125"/>
    </source>
</evidence>
<feature type="domain" description="AP2/ERF" evidence="7">
    <location>
        <begin position="232"/>
        <end position="283"/>
    </location>
</feature>
<organism evidence="8 9">
    <name type="scientific">Cardiosporidium cionae</name>
    <dbReference type="NCBI Taxonomy" id="476202"/>
    <lineage>
        <taxon>Eukaryota</taxon>
        <taxon>Sar</taxon>
        <taxon>Alveolata</taxon>
        <taxon>Apicomplexa</taxon>
        <taxon>Aconoidasida</taxon>
        <taxon>Nephromycida</taxon>
        <taxon>Cardiosporidium</taxon>
    </lineage>
</organism>
<accession>A0ABQ7J5I3</accession>
<evidence type="ECO:0000256" key="4">
    <source>
        <dbReference type="ARBA" id="ARBA00023163"/>
    </source>
</evidence>
<protein>
    <recommendedName>
        <fullName evidence="7">AP2/ERF domain-containing protein</fullName>
    </recommendedName>
</protein>